<protein>
    <recommendedName>
        <fullName evidence="6">CxC5 like cysteine cluster associated with KDZ domain-containing protein</fullName>
    </recommendedName>
</protein>
<keyword evidence="5" id="KW-1185">Reference proteome</keyword>
<sequence>MDSPLDFAVTVQYIELICLLKPSLRWEQASYQSGAPENLPLKVHDFLNTSLNLSDDIGRLAWTSLRTVAWSHDLTPTEELAARTKYIELFLQHGLSRDISIYLLEPPTRTCVDASCAQQLHANPSVLRDRELTEPLSVKITVFTKEFGSVPGFATSRYCRHCHTRYYPNYFVHSHATLRTYYQEGPQLLQIAGHFYADKELCELFSLMMVTSWTSATNCARTYNDGLVNQRVASLLPTTWPYTFQMDVEDAWNAFFLHNLIIDHHSRGETLELSHVANSQADRLRPALHARNARMAGTGQDAWNHVCDLCCWFKEEDGQTYTVRSTVTDGIAIGRPCCAVHDCLEPLPTVKHRYCNTHRSFNKQCVITNCKDDSDDGFRTCSIPEHRALESYHYLQGKAMFQLKHRLERLNVSQTHDSLSTGSNRSRTRMTDELDGDLLPDLVDGDTEDEGVELEGSGADADEDVEIDASGVCDGKPETGNRTVRARFGRRRTHNEQLCVGSCGVILGRATFYGSEAPNGVREFWMKLFPTKRSLPQVLWHDNNCRVVAMLRNDPDPHLSTYFDNCALPVDVFHFKCKHKETDVECGANCNPYLWAELRTEGGKWRFNSSAAEQTNAWFGGFQSMVREMQADRYDFFLDEMIRRRNISIIKLLAQKGKGPHSIPREELLEDFIAVASSST</sequence>
<feature type="domain" description="CxC5 like cysteine cluster associated with KDZ" evidence="2">
    <location>
        <begin position="100"/>
        <end position="225"/>
    </location>
</feature>
<dbReference type="Pfam" id="PF18718">
    <property type="entry name" value="CxC5"/>
    <property type="match status" value="1"/>
</dbReference>
<proteinExistence type="predicted"/>
<evidence type="ECO:0000313" key="4">
    <source>
        <dbReference type="EMBL" id="KAJ7702177.1"/>
    </source>
</evidence>
<evidence type="ECO:0000259" key="3">
    <source>
        <dbReference type="Pfam" id="PF18721"/>
    </source>
</evidence>
<feature type="compositionally biased region" description="Polar residues" evidence="1">
    <location>
        <begin position="414"/>
        <end position="425"/>
    </location>
</feature>
<dbReference type="AlphaFoldDB" id="A0AAD7DXK2"/>
<dbReference type="InterPro" id="IPR041539">
    <property type="entry name" value="CxC5"/>
</dbReference>
<evidence type="ECO:0008006" key="6">
    <source>
        <dbReference type="Google" id="ProtNLM"/>
    </source>
</evidence>
<feature type="domain" description="CxC6 like cysteine cluster associated with KDZ" evidence="3">
    <location>
        <begin position="327"/>
        <end position="391"/>
    </location>
</feature>
<dbReference type="EMBL" id="JARKIB010000517">
    <property type="protein sequence ID" value="KAJ7702177.1"/>
    <property type="molecule type" value="Genomic_DNA"/>
</dbReference>
<dbReference type="Pfam" id="PF18721">
    <property type="entry name" value="CxC6"/>
    <property type="match status" value="1"/>
</dbReference>
<evidence type="ECO:0000259" key="2">
    <source>
        <dbReference type="Pfam" id="PF18718"/>
    </source>
</evidence>
<comment type="caution">
    <text evidence="4">The sequence shown here is derived from an EMBL/GenBank/DDBJ whole genome shotgun (WGS) entry which is preliminary data.</text>
</comment>
<evidence type="ECO:0000313" key="5">
    <source>
        <dbReference type="Proteomes" id="UP001215598"/>
    </source>
</evidence>
<dbReference type="InterPro" id="IPR040898">
    <property type="entry name" value="CxC6"/>
</dbReference>
<feature type="region of interest" description="Disordered" evidence="1">
    <location>
        <begin position="414"/>
        <end position="456"/>
    </location>
</feature>
<accession>A0AAD7DXK2</accession>
<feature type="compositionally biased region" description="Acidic residues" evidence="1">
    <location>
        <begin position="433"/>
        <end position="453"/>
    </location>
</feature>
<name>A0AAD7DXK2_9AGAR</name>
<reference evidence="4" key="1">
    <citation type="submission" date="2023-03" db="EMBL/GenBank/DDBJ databases">
        <title>Massive genome expansion in bonnet fungi (Mycena s.s.) driven by repeated elements and novel gene families across ecological guilds.</title>
        <authorList>
            <consortium name="Lawrence Berkeley National Laboratory"/>
            <person name="Harder C.B."/>
            <person name="Miyauchi S."/>
            <person name="Viragh M."/>
            <person name="Kuo A."/>
            <person name="Thoen E."/>
            <person name="Andreopoulos B."/>
            <person name="Lu D."/>
            <person name="Skrede I."/>
            <person name="Drula E."/>
            <person name="Henrissat B."/>
            <person name="Morin E."/>
            <person name="Kohler A."/>
            <person name="Barry K."/>
            <person name="LaButti K."/>
            <person name="Morin E."/>
            <person name="Salamov A."/>
            <person name="Lipzen A."/>
            <person name="Mereny Z."/>
            <person name="Hegedus B."/>
            <person name="Baldrian P."/>
            <person name="Stursova M."/>
            <person name="Weitz H."/>
            <person name="Taylor A."/>
            <person name="Grigoriev I.V."/>
            <person name="Nagy L.G."/>
            <person name="Martin F."/>
            <person name="Kauserud H."/>
        </authorList>
    </citation>
    <scope>NUCLEOTIDE SEQUENCE</scope>
    <source>
        <strain evidence="4">CBHHK182m</strain>
    </source>
</reference>
<evidence type="ECO:0000256" key="1">
    <source>
        <dbReference type="SAM" id="MobiDB-lite"/>
    </source>
</evidence>
<gene>
    <name evidence="4" type="ORF">B0H16DRAFT_1832077</name>
</gene>
<dbReference type="Proteomes" id="UP001215598">
    <property type="component" value="Unassembled WGS sequence"/>
</dbReference>
<organism evidence="4 5">
    <name type="scientific">Mycena metata</name>
    <dbReference type="NCBI Taxonomy" id="1033252"/>
    <lineage>
        <taxon>Eukaryota</taxon>
        <taxon>Fungi</taxon>
        <taxon>Dikarya</taxon>
        <taxon>Basidiomycota</taxon>
        <taxon>Agaricomycotina</taxon>
        <taxon>Agaricomycetes</taxon>
        <taxon>Agaricomycetidae</taxon>
        <taxon>Agaricales</taxon>
        <taxon>Marasmiineae</taxon>
        <taxon>Mycenaceae</taxon>
        <taxon>Mycena</taxon>
    </lineage>
</organism>